<feature type="domain" description="FAD-binding" evidence="4">
    <location>
        <begin position="2"/>
        <end position="339"/>
    </location>
</feature>
<sequence>MLVIGAGPTGLTMANLLTRSGVKVRILDKKAGPTQETRAIVVHAKILELLDRLDLTDKAFAEGEQLRSAQFFTQGRRTGKLTFLNGNGARRTPYPFGLIYGQDQTEHLLLQSLAETGVLVEWNTELLMLDQNPDGAWARVRVADGSEETIEALWIVGADGAHSPVRHALSLGFEGQTYLQTLFVADLDMEWEAGPRQGGMDMVRQGFFLFIPMHGEGHFRLFGSLPPEMANRDTITLDDVRHLVDTQSGLRVNILKARWISIYRTHQRLAERFRVGRVFLVGDAAHIHSPAGGQGMNTGIGDAFNLAWKLALVVKGEAHDRLLDSYEAERIPFARSILRGSDWGFQILDATRSDLRWFKLFVLPRLFRLISPLPIFQRRVFWLFSQLWTSYRNSPAVAEAESGKREPMAGDRAPYGFFEGGADAGKSIFTKLRDQDHHLFLFEGKRSAQSQTDFPGLEEQVQTLLNEYHVPIHLHALSAENHSLHNLYRADTCTLFLVRPDGHIAYRGKAENLASLRSYLDGLFSKSTNSIRDSATPQVASGS</sequence>
<evidence type="ECO:0000256" key="3">
    <source>
        <dbReference type="ARBA" id="ARBA00022827"/>
    </source>
</evidence>
<dbReference type="PRINTS" id="PR00420">
    <property type="entry name" value="RNGMNOXGNASE"/>
</dbReference>
<organism evidence="5 6">
    <name type="scientific">Dictyobacter kobayashii</name>
    <dbReference type="NCBI Taxonomy" id="2014872"/>
    <lineage>
        <taxon>Bacteria</taxon>
        <taxon>Bacillati</taxon>
        <taxon>Chloroflexota</taxon>
        <taxon>Ktedonobacteria</taxon>
        <taxon>Ktedonobacterales</taxon>
        <taxon>Dictyobacteraceae</taxon>
        <taxon>Dictyobacter</taxon>
    </lineage>
</organism>
<dbReference type="Gene3D" id="3.30.70.2450">
    <property type="match status" value="1"/>
</dbReference>
<evidence type="ECO:0000313" key="5">
    <source>
        <dbReference type="EMBL" id="GCE21093.1"/>
    </source>
</evidence>
<dbReference type="Gene3D" id="3.40.30.120">
    <property type="match status" value="1"/>
</dbReference>
<evidence type="ECO:0000256" key="2">
    <source>
        <dbReference type="ARBA" id="ARBA00022630"/>
    </source>
</evidence>
<dbReference type="EMBL" id="BIFS01000001">
    <property type="protein sequence ID" value="GCE21093.1"/>
    <property type="molecule type" value="Genomic_DNA"/>
</dbReference>
<accession>A0A402APK3</accession>
<dbReference type="SUPFAM" id="SSF51905">
    <property type="entry name" value="FAD/NAD(P)-binding domain"/>
    <property type="match status" value="1"/>
</dbReference>
<dbReference type="GO" id="GO:0071949">
    <property type="term" value="F:FAD binding"/>
    <property type="evidence" value="ECO:0007669"/>
    <property type="project" value="InterPro"/>
</dbReference>
<dbReference type="AlphaFoldDB" id="A0A402APK3"/>
<comment type="caution">
    <text evidence="5">The sequence shown here is derived from an EMBL/GenBank/DDBJ whole genome shotgun (WGS) entry which is preliminary data.</text>
</comment>
<dbReference type="InterPro" id="IPR036188">
    <property type="entry name" value="FAD/NAD-bd_sf"/>
</dbReference>
<proteinExistence type="predicted"/>
<gene>
    <name evidence="5" type="ORF">KDK_48930</name>
</gene>
<comment type="cofactor">
    <cofactor evidence="1">
        <name>FAD</name>
        <dbReference type="ChEBI" id="CHEBI:57692"/>
    </cofactor>
</comment>
<keyword evidence="2" id="KW-0285">Flavoprotein</keyword>
<evidence type="ECO:0000256" key="1">
    <source>
        <dbReference type="ARBA" id="ARBA00001974"/>
    </source>
</evidence>
<keyword evidence="5" id="KW-0560">Oxidoreductase</keyword>
<dbReference type="Pfam" id="PF01494">
    <property type="entry name" value="FAD_binding_3"/>
    <property type="match status" value="1"/>
</dbReference>
<evidence type="ECO:0000259" key="4">
    <source>
        <dbReference type="Pfam" id="PF01494"/>
    </source>
</evidence>
<dbReference type="GO" id="GO:0016709">
    <property type="term" value="F:oxidoreductase activity, acting on paired donors, with incorporation or reduction of molecular oxygen, NAD(P)H as one donor, and incorporation of one atom of oxygen"/>
    <property type="evidence" value="ECO:0007669"/>
    <property type="project" value="UniProtKB-ARBA"/>
</dbReference>
<dbReference type="InterPro" id="IPR050641">
    <property type="entry name" value="RIFMO-like"/>
</dbReference>
<dbReference type="PANTHER" id="PTHR43004:SF19">
    <property type="entry name" value="BINDING MONOOXYGENASE, PUTATIVE (JCVI)-RELATED"/>
    <property type="match status" value="1"/>
</dbReference>
<evidence type="ECO:0000313" key="6">
    <source>
        <dbReference type="Proteomes" id="UP000287188"/>
    </source>
</evidence>
<keyword evidence="5" id="KW-0503">Monooxygenase</keyword>
<keyword evidence="3" id="KW-0274">FAD</keyword>
<name>A0A402APK3_9CHLR</name>
<dbReference type="PANTHER" id="PTHR43004">
    <property type="entry name" value="TRK SYSTEM POTASSIUM UPTAKE PROTEIN"/>
    <property type="match status" value="1"/>
</dbReference>
<dbReference type="InterPro" id="IPR002938">
    <property type="entry name" value="FAD-bd"/>
</dbReference>
<dbReference type="Proteomes" id="UP000287188">
    <property type="component" value="Unassembled WGS sequence"/>
</dbReference>
<keyword evidence="6" id="KW-1185">Reference proteome</keyword>
<protein>
    <submittedName>
        <fullName evidence="5">FAD-binding monooxygenase</fullName>
    </submittedName>
</protein>
<reference evidence="6" key="1">
    <citation type="submission" date="2018-12" db="EMBL/GenBank/DDBJ databases">
        <title>Tengunoibacter tsumagoiensis gen. nov., sp. nov., Dictyobacter kobayashii sp. nov., D. alpinus sp. nov., and D. joshuensis sp. nov. and description of Dictyobacteraceae fam. nov. within the order Ktedonobacterales isolated from Tengu-no-mugimeshi.</title>
        <authorList>
            <person name="Wang C.M."/>
            <person name="Zheng Y."/>
            <person name="Sakai Y."/>
            <person name="Toyoda A."/>
            <person name="Minakuchi Y."/>
            <person name="Abe K."/>
            <person name="Yokota A."/>
            <person name="Yabe S."/>
        </authorList>
    </citation>
    <scope>NUCLEOTIDE SEQUENCE [LARGE SCALE GENOMIC DNA]</scope>
    <source>
        <strain evidence="6">Uno11</strain>
    </source>
</reference>
<dbReference type="Gene3D" id="3.50.50.60">
    <property type="entry name" value="FAD/NAD(P)-binding domain"/>
    <property type="match status" value="1"/>
</dbReference>